<sequence length="78" mass="8163">MSTNLYKRLKALLPDDPVMTGQISAVFADGTALVALEGAAGLLRVRNPLGKANSSRVYVQGGEVTGSAPEMAYVLIEV</sequence>
<keyword evidence="2" id="KW-1185">Reference proteome</keyword>
<dbReference type="EMBL" id="AWTP01000136">
    <property type="protein sequence ID" value="KGH07169.1"/>
    <property type="molecule type" value="Genomic_DNA"/>
</dbReference>
<gene>
    <name evidence="1" type="ORF">P608_21330</name>
</gene>
<evidence type="ECO:0000313" key="2">
    <source>
        <dbReference type="Proteomes" id="UP000029549"/>
    </source>
</evidence>
<organism evidence="1 2">
    <name type="scientific">Comamonas thiooxydans</name>
    <dbReference type="NCBI Taxonomy" id="363952"/>
    <lineage>
        <taxon>Bacteria</taxon>
        <taxon>Pseudomonadati</taxon>
        <taxon>Pseudomonadota</taxon>
        <taxon>Betaproteobacteria</taxon>
        <taxon>Burkholderiales</taxon>
        <taxon>Comamonadaceae</taxon>
        <taxon>Comamonas</taxon>
    </lineage>
</organism>
<comment type="caution">
    <text evidence="1">The sequence shown here is derived from an EMBL/GenBank/DDBJ whole genome shotgun (WGS) entry which is preliminary data.</text>
</comment>
<evidence type="ECO:0000313" key="1">
    <source>
        <dbReference type="EMBL" id="KGH07169.1"/>
    </source>
</evidence>
<protein>
    <submittedName>
        <fullName evidence="1">Uncharacterized protein</fullName>
    </submittedName>
</protein>
<accession>A0A0E3CCZ9</accession>
<dbReference type="RefSeq" id="WP_034395774.1">
    <property type="nucleotide sequence ID" value="NZ_AWTM01000100.1"/>
</dbReference>
<proteinExistence type="predicted"/>
<dbReference type="AlphaFoldDB" id="A0A0E3CCZ9"/>
<dbReference type="Proteomes" id="UP000029549">
    <property type="component" value="Unassembled WGS sequence"/>
</dbReference>
<reference evidence="1 2" key="1">
    <citation type="submission" date="2013-09" db="EMBL/GenBank/DDBJ databases">
        <title>High correlation between genotypes and phenotypes of environmental bacteria Comamonas testosteroni strains.</title>
        <authorList>
            <person name="Liu L."/>
            <person name="Zhu W."/>
            <person name="Xia X."/>
            <person name="Xu B."/>
            <person name="Luo M."/>
            <person name="Wang G."/>
        </authorList>
    </citation>
    <scope>NUCLEOTIDE SEQUENCE [LARGE SCALE GENOMIC DNA]</scope>
    <source>
        <strain evidence="1 2">DF2</strain>
    </source>
</reference>
<name>A0A0E3CCZ9_9BURK</name>